<evidence type="ECO:0000313" key="4">
    <source>
        <dbReference type="Proteomes" id="UP000244005"/>
    </source>
</evidence>
<dbReference type="EMBL" id="KZ772724">
    <property type="protein sequence ID" value="PTQ38257.1"/>
    <property type="molecule type" value="Genomic_DNA"/>
</dbReference>
<keyword evidence="2" id="KW-0472">Membrane</keyword>
<evidence type="ECO:0000256" key="2">
    <source>
        <dbReference type="SAM" id="Phobius"/>
    </source>
</evidence>
<evidence type="ECO:0000256" key="1">
    <source>
        <dbReference type="SAM" id="MobiDB-lite"/>
    </source>
</evidence>
<proteinExistence type="predicted"/>
<dbReference type="OrthoDB" id="10391000at2759"/>
<protein>
    <submittedName>
        <fullName evidence="3">Uncharacterized protein</fullName>
    </submittedName>
</protein>
<keyword evidence="2" id="KW-0812">Transmembrane</keyword>
<dbReference type="Proteomes" id="UP000244005">
    <property type="component" value="Unassembled WGS sequence"/>
</dbReference>
<dbReference type="AlphaFoldDB" id="A0A2R6WWM4"/>
<accession>A0A2R6WWM4</accession>
<keyword evidence="2" id="KW-1133">Transmembrane helix</keyword>
<gene>
    <name evidence="3" type="ORF">MARPO_0052s0050</name>
</gene>
<name>A0A2R6WWM4_MARPO</name>
<evidence type="ECO:0000313" key="3">
    <source>
        <dbReference type="EMBL" id="PTQ38257.1"/>
    </source>
</evidence>
<dbReference type="Gramene" id="Mp6g01540.1">
    <property type="protein sequence ID" value="Mp6g01540.1.cds1"/>
    <property type="gene ID" value="Mp6g01540"/>
</dbReference>
<reference evidence="4" key="1">
    <citation type="journal article" date="2017" name="Cell">
        <title>Insights into land plant evolution garnered from the Marchantia polymorpha genome.</title>
        <authorList>
            <person name="Bowman J.L."/>
            <person name="Kohchi T."/>
            <person name="Yamato K.T."/>
            <person name="Jenkins J."/>
            <person name="Shu S."/>
            <person name="Ishizaki K."/>
            <person name="Yamaoka S."/>
            <person name="Nishihama R."/>
            <person name="Nakamura Y."/>
            <person name="Berger F."/>
            <person name="Adam C."/>
            <person name="Aki S.S."/>
            <person name="Althoff F."/>
            <person name="Araki T."/>
            <person name="Arteaga-Vazquez M.A."/>
            <person name="Balasubrmanian S."/>
            <person name="Barry K."/>
            <person name="Bauer D."/>
            <person name="Boehm C.R."/>
            <person name="Briginshaw L."/>
            <person name="Caballero-Perez J."/>
            <person name="Catarino B."/>
            <person name="Chen F."/>
            <person name="Chiyoda S."/>
            <person name="Chovatia M."/>
            <person name="Davies K.M."/>
            <person name="Delmans M."/>
            <person name="Demura T."/>
            <person name="Dierschke T."/>
            <person name="Dolan L."/>
            <person name="Dorantes-Acosta A.E."/>
            <person name="Eklund D.M."/>
            <person name="Florent S.N."/>
            <person name="Flores-Sandoval E."/>
            <person name="Fujiyama A."/>
            <person name="Fukuzawa H."/>
            <person name="Galik B."/>
            <person name="Grimanelli D."/>
            <person name="Grimwood J."/>
            <person name="Grossniklaus U."/>
            <person name="Hamada T."/>
            <person name="Haseloff J."/>
            <person name="Hetherington A.J."/>
            <person name="Higo A."/>
            <person name="Hirakawa Y."/>
            <person name="Hundley H.N."/>
            <person name="Ikeda Y."/>
            <person name="Inoue K."/>
            <person name="Inoue S.I."/>
            <person name="Ishida S."/>
            <person name="Jia Q."/>
            <person name="Kakita M."/>
            <person name="Kanazawa T."/>
            <person name="Kawai Y."/>
            <person name="Kawashima T."/>
            <person name="Kennedy M."/>
            <person name="Kinose K."/>
            <person name="Kinoshita T."/>
            <person name="Kohara Y."/>
            <person name="Koide E."/>
            <person name="Komatsu K."/>
            <person name="Kopischke S."/>
            <person name="Kubo M."/>
            <person name="Kyozuka J."/>
            <person name="Lagercrantz U."/>
            <person name="Lin S.S."/>
            <person name="Lindquist E."/>
            <person name="Lipzen A.M."/>
            <person name="Lu C.W."/>
            <person name="De Luna E."/>
            <person name="Martienssen R.A."/>
            <person name="Minamino N."/>
            <person name="Mizutani M."/>
            <person name="Mizutani M."/>
            <person name="Mochizuki N."/>
            <person name="Monte I."/>
            <person name="Mosher R."/>
            <person name="Nagasaki H."/>
            <person name="Nakagami H."/>
            <person name="Naramoto S."/>
            <person name="Nishitani K."/>
            <person name="Ohtani M."/>
            <person name="Okamoto T."/>
            <person name="Okumura M."/>
            <person name="Phillips J."/>
            <person name="Pollak B."/>
            <person name="Reinders A."/>
            <person name="Rovekamp M."/>
            <person name="Sano R."/>
            <person name="Sawa S."/>
            <person name="Schmid M.W."/>
            <person name="Shirakawa M."/>
            <person name="Solano R."/>
            <person name="Spunde A."/>
            <person name="Suetsugu N."/>
            <person name="Sugano S."/>
            <person name="Sugiyama A."/>
            <person name="Sun R."/>
            <person name="Suzuki Y."/>
            <person name="Takenaka M."/>
            <person name="Takezawa D."/>
            <person name="Tomogane H."/>
            <person name="Tsuzuki M."/>
            <person name="Ueda T."/>
            <person name="Umeda M."/>
            <person name="Ward J.M."/>
            <person name="Watanabe Y."/>
            <person name="Yazaki K."/>
            <person name="Yokoyama R."/>
            <person name="Yoshitake Y."/>
            <person name="Yotsui I."/>
            <person name="Zachgo S."/>
            <person name="Schmutz J."/>
        </authorList>
    </citation>
    <scope>NUCLEOTIDE SEQUENCE [LARGE SCALE GENOMIC DNA]</scope>
    <source>
        <strain evidence="4">Tak-1</strain>
    </source>
</reference>
<feature type="region of interest" description="Disordered" evidence="1">
    <location>
        <begin position="43"/>
        <end position="82"/>
    </location>
</feature>
<organism evidence="3 4">
    <name type="scientific">Marchantia polymorpha</name>
    <name type="common">Common liverwort</name>
    <name type="synonym">Marchantia aquatica</name>
    <dbReference type="NCBI Taxonomy" id="3197"/>
    <lineage>
        <taxon>Eukaryota</taxon>
        <taxon>Viridiplantae</taxon>
        <taxon>Streptophyta</taxon>
        <taxon>Embryophyta</taxon>
        <taxon>Marchantiophyta</taxon>
        <taxon>Marchantiopsida</taxon>
        <taxon>Marchantiidae</taxon>
        <taxon>Marchantiales</taxon>
        <taxon>Marchantiaceae</taxon>
        <taxon>Marchantia</taxon>
    </lineage>
</organism>
<keyword evidence="4" id="KW-1185">Reference proteome</keyword>
<feature type="transmembrane region" description="Helical" evidence="2">
    <location>
        <begin position="6"/>
        <end position="33"/>
    </location>
</feature>
<feature type="compositionally biased region" description="Polar residues" evidence="1">
    <location>
        <begin position="55"/>
        <end position="64"/>
    </location>
</feature>
<sequence>MKTVEMIILGFSVTCVLVAVCLTIWFIIVRFCIDRRVAAAARNESAEKHGGGSAGSNLTRQNGRGKSDLESGAGNHHLHGGS</sequence>